<dbReference type="InterPro" id="IPR045378">
    <property type="entry name" value="LNT_N"/>
</dbReference>
<feature type="transmembrane region" description="Helical" evidence="8">
    <location>
        <begin position="166"/>
        <end position="192"/>
    </location>
</feature>
<dbReference type="CDD" id="cd07571">
    <property type="entry name" value="ALP_N-acyl_transferase"/>
    <property type="match status" value="1"/>
</dbReference>
<evidence type="ECO:0000313" key="10">
    <source>
        <dbReference type="EMBL" id="MBB4071881.1"/>
    </source>
</evidence>
<accession>A0A840DEL9</accession>
<dbReference type="Proteomes" id="UP000571183">
    <property type="component" value="Unassembled WGS sequence"/>
</dbReference>
<keyword evidence="4 8" id="KW-0812">Transmembrane</keyword>
<evidence type="ECO:0000256" key="3">
    <source>
        <dbReference type="ARBA" id="ARBA00022679"/>
    </source>
</evidence>
<feature type="transmembrane region" description="Helical" evidence="8">
    <location>
        <begin position="231"/>
        <end position="248"/>
    </location>
</feature>
<evidence type="ECO:0000256" key="7">
    <source>
        <dbReference type="ARBA" id="ARBA00023315"/>
    </source>
</evidence>
<keyword evidence="10" id="KW-0449">Lipoprotein</keyword>
<dbReference type="RefSeq" id="WP_183304841.1">
    <property type="nucleotide sequence ID" value="NZ_JACIFD010000011.1"/>
</dbReference>
<evidence type="ECO:0000313" key="11">
    <source>
        <dbReference type="Proteomes" id="UP000571183"/>
    </source>
</evidence>
<evidence type="ECO:0000256" key="8">
    <source>
        <dbReference type="HAMAP-Rule" id="MF_01148"/>
    </source>
</evidence>
<keyword evidence="5 8" id="KW-1133">Transmembrane helix</keyword>
<gene>
    <name evidence="8" type="primary">lnt</name>
    <name evidence="10" type="ORF">F5897_001200</name>
</gene>
<dbReference type="Pfam" id="PF20154">
    <property type="entry name" value="LNT_N"/>
    <property type="match status" value="1"/>
</dbReference>
<dbReference type="HAMAP" id="MF_01148">
    <property type="entry name" value="Lnt"/>
    <property type="match status" value="1"/>
</dbReference>
<dbReference type="PROSITE" id="PS50263">
    <property type="entry name" value="CN_HYDROLASE"/>
    <property type="match status" value="1"/>
</dbReference>
<comment type="subcellular location">
    <subcellularLocation>
        <location evidence="1 8">Cell membrane</location>
        <topology evidence="1 8">Multi-pass membrane protein</topology>
    </subcellularLocation>
</comment>
<name>A0A840DEL9_9MICO</name>
<proteinExistence type="inferred from homology"/>
<keyword evidence="6 8" id="KW-0472">Membrane</keyword>
<sequence>MFAVLWRGLLAVTGGVLLDLSRPGSGIWPLAFVAVGCYFAAIYGSGKRVAALVGALGGAAFWLPHLHWLTLYLGAVPWLALAGFMTLWFTVFNVLVTVLLTSLARLLCLPQLPVVVRSLVQSVALAAVYAGLWLLRELGESSWPYGGFAWGRFAASFADSPFAGAVSFWGVAATGAVLVFAGVLPVATFAVLRHASRELPPSQPRTVSPTGMRFAAVAWLDSVPAARLRPILGAALLTVTVLAAQLLLPQPVLTQRDNIRIAAVQGNAKAGIFDDRENGDVFRAHFDATTAFLEGLDPAAPRPELIVWPENGAEFNVTGSPRRMRELQQLAAFSGADIMVGTILPGQNPGDGTAFNAAVTVTAAGEVTARYDKYNPVPFGEFMPNREFFRMFAPELVDLVQLEYLPGERPSVHTLRQAAIGHAICFDITFDRQTTAMLDGGAELFVALTNNADFGRTDESLQQLALTKLQALSAGRALVNISTVGQSQILAPDGSSLASIAAFTPGVITADVPVLTGETIATKYGAWFALLWGLLPAATAAVIFSVRIARI</sequence>
<comment type="pathway">
    <text evidence="8">Protein modification; lipoprotein biosynthesis (N-acyl transfer).</text>
</comment>
<dbReference type="GO" id="GO:0016410">
    <property type="term" value="F:N-acyltransferase activity"/>
    <property type="evidence" value="ECO:0007669"/>
    <property type="project" value="UniProtKB-UniRule"/>
</dbReference>
<feature type="transmembrane region" description="Helical" evidence="8">
    <location>
        <begin position="524"/>
        <end position="546"/>
    </location>
</feature>
<dbReference type="EMBL" id="JACIFD010000011">
    <property type="protein sequence ID" value="MBB4071881.1"/>
    <property type="molecule type" value="Genomic_DNA"/>
</dbReference>
<keyword evidence="3 8" id="KW-0808">Transferase</keyword>
<dbReference type="SUPFAM" id="SSF56317">
    <property type="entry name" value="Carbon-nitrogen hydrolase"/>
    <property type="match status" value="1"/>
</dbReference>
<dbReference type="EC" id="2.3.1.269" evidence="8"/>
<dbReference type="GO" id="GO:0005886">
    <property type="term" value="C:plasma membrane"/>
    <property type="evidence" value="ECO:0007669"/>
    <property type="project" value="UniProtKB-SubCell"/>
</dbReference>
<feature type="transmembrane region" description="Helical" evidence="8">
    <location>
        <begin position="26"/>
        <end position="43"/>
    </location>
</feature>
<comment type="similarity">
    <text evidence="8">Belongs to the CN hydrolase family. Apolipoprotein N-acyltransferase subfamily.</text>
</comment>
<dbReference type="Pfam" id="PF00795">
    <property type="entry name" value="CN_hydrolase"/>
    <property type="match status" value="1"/>
</dbReference>
<dbReference type="InterPro" id="IPR036526">
    <property type="entry name" value="C-N_Hydrolase_sf"/>
</dbReference>
<evidence type="ECO:0000256" key="4">
    <source>
        <dbReference type="ARBA" id="ARBA00022692"/>
    </source>
</evidence>
<evidence type="ECO:0000256" key="5">
    <source>
        <dbReference type="ARBA" id="ARBA00022989"/>
    </source>
</evidence>
<feature type="transmembrane region" description="Helical" evidence="8">
    <location>
        <begin position="75"/>
        <end position="102"/>
    </location>
</feature>
<organism evidence="10 11">
    <name type="scientific">Canibacter oris</name>
    <dbReference type="NCBI Taxonomy" id="1365628"/>
    <lineage>
        <taxon>Bacteria</taxon>
        <taxon>Bacillati</taxon>
        <taxon>Actinomycetota</taxon>
        <taxon>Actinomycetes</taxon>
        <taxon>Micrococcales</taxon>
        <taxon>Microbacteriaceae</taxon>
        <taxon>Canibacter</taxon>
    </lineage>
</organism>
<evidence type="ECO:0000259" key="9">
    <source>
        <dbReference type="PROSITE" id="PS50263"/>
    </source>
</evidence>
<dbReference type="NCBIfam" id="TIGR00546">
    <property type="entry name" value="lnt"/>
    <property type="match status" value="1"/>
</dbReference>
<feature type="transmembrane region" description="Helical" evidence="8">
    <location>
        <begin position="50"/>
        <end position="69"/>
    </location>
</feature>
<protein>
    <recommendedName>
        <fullName evidence="8">Apolipoprotein N-acyltransferase</fullName>
        <shortName evidence="8">ALP N-acyltransferase</shortName>
        <ecNumber evidence="8">2.3.1.269</ecNumber>
    </recommendedName>
</protein>
<comment type="function">
    <text evidence="8">Catalyzes the phospholipid dependent N-acylation of the N-terminal cysteine of apolipoprotein, the last step in lipoprotein maturation.</text>
</comment>
<dbReference type="PANTHER" id="PTHR38686">
    <property type="entry name" value="APOLIPOPROTEIN N-ACYLTRANSFERASE"/>
    <property type="match status" value="1"/>
</dbReference>
<dbReference type="GO" id="GO:0042158">
    <property type="term" value="P:lipoprotein biosynthetic process"/>
    <property type="evidence" value="ECO:0007669"/>
    <property type="project" value="UniProtKB-UniRule"/>
</dbReference>
<evidence type="ECO:0000256" key="2">
    <source>
        <dbReference type="ARBA" id="ARBA00022475"/>
    </source>
</evidence>
<dbReference type="InterPro" id="IPR004563">
    <property type="entry name" value="Apolipo_AcylTrfase"/>
</dbReference>
<feature type="domain" description="CN hydrolase" evidence="9">
    <location>
        <begin position="259"/>
        <end position="514"/>
    </location>
</feature>
<dbReference type="InterPro" id="IPR003010">
    <property type="entry name" value="C-N_Hydrolase"/>
</dbReference>
<dbReference type="UniPathway" id="UPA00666"/>
<dbReference type="Gene3D" id="3.60.110.10">
    <property type="entry name" value="Carbon-nitrogen hydrolase"/>
    <property type="match status" value="1"/>
</dbReference>
<dbReference type="PANTHER" id="PTHR38686:SF1">
    <property type="entry name" value="APOLIPOPROTEIN N-ACYLTRANSFERASE"/>
    <property type="match status" value="1"/>
</dbReference>
<comment type="caution">
    <text evidence="10">The sequence shown here is derived from an EMBL/GenBank/DDBJ whole genome shotgun (WGS) entry which is preliminary data.</text>
</comment>
<keyword evidence="11" id="KW-1185">Reference proteome</keyword>
<dbReference type="AlphaFoldDB" id="A0A840DEL9"/>
<comment type="catalytic activity">
    <reaction evidence="8">
        <text>N-terminal S-1,2-diacyl-sn-glyceryl-L-cysteinyl-[lipoprotein] + a glycerophospholipid = N-acyl-S-1,2-diacyl-sn-glyceryl-L-cysteinyl-[lipoprotein] + a 2-acyl-sn-glycero-3-phospholipid + H(+)</text>
        <dbReference type="Rhea" id="RHEA:48228"/>
        <dbReference type="Rhea" id="RHEA-COMP:14681"/>
        <dbReference type="Rhea" id="RHEA-COMP:14684"/>
        <dbReference type="ChEBI" id="CHEBI:15378"/>
        <dbReference type="ChEBI" id="CHEBI:136912"/>
        <dbReference type="ChEBI" id="CHEBI:140656"/>
        <dbReference type="ChEBI" id="CHEBI:140657"/>
        <dbReference type="ChEBI" id="CHEBI:140660"/>
        <dbReference type="EC" id="2.3.1.269"/>
    </reaction>
</comment>
<feature type="transmembrane region" description="Helical" evidence="8">
    <location>
        <begin position="114"/>
        <end position="135"/>
    </location>
</feature>
<evidence type="ECO:0000256" key="1">
    <source>
        <dbReference type="ARBA" id="ARBA00004651"/>
    </source>
</evidence>
<keyword evidence="2 8" id="KW-1003">Cell membrane</keyword>
<keyword evidence="7 8" id="KW-0012">Acyltransferase</keyword>
<reference evidence="10" key="1">
    <citation type="submission" date="2020-08" db="EMBL/GenBank/DDBJ databases">
        <title>Sequencing the genomes of 1000 actinobacteria strains.</title>
        <authorList>
            <person name="Klenk H.-P."/>
        </authorList>
    </citation>
    <scope>NUCLEOTIDE SEQUENCE [LARGE SCALE GENOMIC DNA]</scope>
    <source>
        <strain evidence="10">DSM 27064</strain>
    </source>
</reference>
<evidence type="ECO:0000256" key="6">
    <source>
        <dbReference type="ARBA" id="ARBA00023136"/>
    </source>
</evidence>